<dbReference type="InterPro" id="IPR047134">
    <property type="entry name" value="RNF4"/>
</dbReference>
<feature type="region of interest" description="Disordered" evidence="2">
    <location>
        <begin position="1"/>
        <end position="70"/>
    </location>
</feature>
<dbReference type="PROSITE" id="PS50089">
    <property type="entry name" value="ZF_RING_2"/>
    <property type="match status" value="1"/>
</dbReference>
<protein>
    <recommendedName>
        <fullName evidence="4">RING-type domain-containing protein</fullName>
    </recommendedName>
</protein>
<keyword evidence="1" id="KW-0863">Zinc-finger</keyword>
<dbReference type="EMBL" id="HBHP01012255">
    <property type="protein sequence ID" value="CAD9759349.1"/>
    <property type="molecule type" value="Transcribed_RNA"/>
</dbReference>
<feature type="transmembrane region" description="Helical" evidence="3">
    <location>
        <begin position="223"/>
        <end position="243"/>
    </location>
</feature>
<evidence type="ECO:0000313" key="5">
    <source>
        <dbReference type="EMBL" id="CAD9759349.1"/>
    </source>
</evidence>
<evidence type="ECO:0000256" key="2">
    <source>
        <dbReference type="SAM" id="MobiDB-lite"/>
    </source>
</evidence>
<dbReference type="SMART" id="SM00184">
    <property type="entry name" value="RING"/>
    <property type="match status" value="1"/>
</dbReference>
<dbReference type="AlphaFoldDB" id="A0A7S2TMH2"/>
<dbReference type="GO" id="GO:0008270">
    <property type="term" value="F:zinc ion binding"/>
    <property type="evidence" value="ECO:0007669"/>
    <property type="project" value="UniProtKB-KW"/>
</dbReference>
<organism evidence="5">
    <name type="scientific">Lotharella oceanica</name>
    <dbReference type="NCBI Taxonomy" id="641309"/>
    <lineage>
        <taxon>Eukaryota</taxon>
        <taxon>Sar</taxon>
        <taxon>Rhizaria</taxon>
        <taxon>Cercozoa</taxon>
        <taxon>Chlorarachniophyceae</taxon>
        <taxon>Lotharella</taxon>
    </lineage>
</organism>
<keyword evidence="3" id="KW-0812">Transmembrane</keyword>
<dbReference type="Gene3D" id="3.30.40.10">
    <property type="entry name" value="Zinc/RING finger domain, C3HC4 (zinc finger)"/>
    <property type="match status" value="1"/>
</dbReference>
<keyword evidence="3" id="KW-0472">Membrane</keyword>
<feature type="domain" description="RING-type" evidence="4">
    <location>
        <begin position="97"/>
        <end position="137"/>
    </location>
</feature>
<dbReference type="SUPFAM" id="SSF57850">
    <property type="entry name" value="RING/U-box"/>
    <property type="match status" value="1"/>
</dbReference>
<dbReference type="InterPro" id="IPR013083">
    <property type="entry name" value="Znf_RING/FYVE/PHD"/>
</dbReference>
<dbReference type="Pfam" id="PF13639">
    <property type="entry name" value="zf-RING_2"/>
    <property type="match status" value="1"/>
</dbReference>
<name>A0A7S2TMH2_9EUKA</name>
<gene>
    <name evidence="5" type="ORF">LSP00402_LOCUS7620</name>
</gene>
<keyword evidence="1" id="KW-0479">Metal-binding</keyword>
<proteinExistence type="predicted"/>
<reference evidence="5" key="1">
    <citation type="submission" date="2021-01" db="EMBL/GenBank/DDBJ databases">
        <authorList>
            <person name="Corre E."/>
            <person name="Pelletier E."/>
            <person name="Niang G."/>
            <person name="Scheremetjew M."/>
            <person name="Finn R."/>
            <person name="Kale V."/>
            <person name="Holt S."/>
            <person name="Cochrane G."/>
            <person name="Meng A."/>
            <person name="Brown T."/>
            <person name="Cohen L."/>
        </authorList>
    </citation>
    <scope>NUCLEOTIDE SEQUENCE</scope>
    <source>
        <strain evidence="5">CCMP622</strain>
    </source>
</reference>
<sequence>MPKRKNGAPLGATAKRSRTGPGRNRRAGNDDAESESSRSRPCKSSRSRIENTSPGEAQEATPPEEGDQTRAEDFLERDELEVEEKKEEKAVIALPECPVCFTPVGENGRAVAPCGHIFCVKCFVRWMRMRSTCPFCRRSVVEEEPVEADPAVIILMVNDHRREQERLAAVAQNPEENEQEGFWTPFNFGREGYDWTLDLAIIFTLVGMLWVTVGMLLPRNYLSLLTIRFIYNLLAAVIVMSVFHKRMLHEEEQQQRPPQAIGRHVFRLPRNIRP</sequence>
<dbReference type="PANTHER" id="PTHR23041:SF78">
    <property type="entry name" value="E3 UBIQUITIN-PROTEIN LIGASE RNF4"/>
    <property type="match status" value="1"/>
</dbReference>
<evidence type="ECO:0000256" key="1">
    <source>
        <dbReference type="PROSITE-ProRule" id="PRU00175"/>
    </source>
</evidence>
<feature type="transmembrane region" description="Helical" evidence="3">
    <location>
        <begin position="195"/>
        <end position="217"/>
    </location>
</feature>
<evidence type="ECO:0000256" key="3">
    <source>
        <dbReference type="SAM" id="Phobius"/>
    </source>
</evidence>
<evidence type="ECO:0000259" key="4">
    <source>
        <dbReference type="PROSITE" id="PS50089"/>
    </source>
</evidence>
<feature type="compositionally biased region" description="Basic residues" evidence="2">
    <location>
        <begin position="15"/>
        <end position="26"/>
    </location>
</feature>
<accession>A0A7S2TMH2</accession>
<keyword evidence="3" id="KW-1133">Transmembrane helix</keyword>
<keyword evidence="1" id="KW-0862">Zinc</keyword>
<dbReference type="PANTHER" id="PTHR23041">
    <property type="entry name" value="RING FINGER DOMAIN-CONTAINING"/>
    <property type="match status" value="1"/>
</dbReference>
<dbReference type="InterPro" id="IPR001841">
    <property type="entry name" value="Znf_RING"/>
</dbReference>